<keyword evidence="1" id="KW-1133">Transmembrane helix</keyword>
<protein>
    <submittedName>
        <fullName evidence="2">Uncharacterized protein</fullName>
    </submittedName>
</protein>
<evidence type="ECO:0000313" key="2">
    <source>
        <dbReference type="EMBL" id="CAF0829798.1"/>
    </source>
</evidence>
<evidence type="ECO:0000313" key="3">
    <source>
        <dbReference type="EMBL" id="CAF1008526.1"/>
    </source>
</evidence>
<dbReference type="Proteomes" id="UP000663852">
    <property type="component" value="Unassembled WGS sequence"/>
</dbReference>
<comment type="caution">
    <text evidence="2">The sequence shown here is derived from an EMBL/GenBank/DDBJ whole genome shotgun (WGS) entry which is preliminary data.</text>
</comment>
<sequence>MMQTSKVDVQNLPTYNPSTRSNRICDLASKRKLTCMIYFTIITILIVVGSVISFYASSKRLKKTAKSTSSSSVVNEQFEVTTIVTDTRSLINKDLPPLITPNDTIYGVYEAFMGYNSTIASPYTNGTGQYHLDESPSNACDGNIATKYVNFGLCAADAHICGCGSQTGLHIELKRGAPLVTGFQICTGDDYPGRDPILVTLEGSNHSGTDLLVGSSWSLIYVGDSDLKSDPGRHKCGTIQMFPNSNRYKSYRFLILSVRQVLDCAQYSELQLYGY</sequence>
<accession>A0A813UXS0</accession>
<keyword evidence="1" id="KW-0812">Transmembrane</keyword>
<dbReference type="EMBL" id="CAJNOR010000180">
    <property type="protein sequence ID" value="CAF0829798.1"/>
    <property type="molecule type" value="Genomic_DNA"/>
</dbReference>
<dbReference type="EMBL" id="CAJNOJ010000064">
    <property type="protein sequence ID" value="CAF1008526.1"/>
    <property type="molecule type" value="Genomic_DNA"/>
</dbReference>
<dbReference type="Gene3D" id="2.60.120.260">
    <property type="entry name" value="Galactose-binding domain-like"/>
    <property type="match status" value="1"/>
</dbReference>
<organism evidence="2 4">
    <name type="scientific">Adineta ricciae</name>
    <name type="common">Rotifer</name>
    <dbReference type="NCBI Taxonomy" id="249248"/>
    <lineage>
        <taxon>Eukaryota</taxon>
        <taxon>Metazoa</taxon>
        <taxon>Spiralia</taxon>
        <taxon>Gnathifera</taxon>
        <taxon>Rotifera</taxon>
        <taxon>Eurotatoria</taxon>
        <taxon>Bdelloidea</taxon>
        <taxon>Adinetida</taxon>
        <taxon>Adinetidae</taxon>
        <taxon>Adineta</taxon>
    </lineage>
</organism>
<dbReference type="AlphaFoldDB" id="A0A813UXS0"/>
<keyword evidence="1" id="KW-0472">Membrane</keyword>
<proteinExistence type="predicted"/>
<dbReference type="Proteomes" id="UP000663828">
    <property type="component" value="Unassembled WGS sequence"/>
</dbReference>
<reference evidence="2" key="1">
    <citation type="submission" date="2021-02" db="EMBL/GenBank/DDBJ databases">
        <authorList>
            <person name="Nowell W R."/>
        </authorList>
    </citation>
    <scope>NUCLEOTIDE SEQUENCE</scope>
</reference>
<evidence type="ECO:0000313" key="4">
    <source>
        <dbReference type="Proteomes" id="UP000663828"/>
    </source>
</evidence>
<keyword evidence="4" id="KW-1185">Reference proteome</keyword>
<evidence type="ECO:0000256" key="1">
    <source>
        <dbReference type="SAM" id="Phobius"/>
    </source>
</evidence>
<feature type="transmembrane region" description="Helical" evidence="1">
    <location>
        <begin position="36"/>
        <end position="56"/>
    </location>
</feature>
<name>A0A813UXS0_ADIRI</name>
<gene>
    <name evidence="3" type="ORF">EDS130_LOCUS15262</name>
    <name evidence="2" type="ORF">XAT740_LOCUS4399</name>
</gene>